<evidence type="ECO:0000313" key="9">
    <source>
        <dbReference type="EMBL" id="ORJ55590.1"/>
    </source>
</evidence>
<keyword evidence="6 7" id="KW-0472">Membrane</keyword>
<dbReference type="InterPro" id="IPR051311">
    <property type="entry name" value="DedA_domain"/>
</dbReference>
<reference evidence="9 10" key="1">
    <citation type="submission" date="2017-03" db="EMBL/GenBank/DDBJ databases">
        <title>Genomic insights into Mycobacterium simiae human colonization.</title>
        <authorList>
            <person name="Steffani J.L."/>
            <person name="Brunck M.E."/>
            <person name="Cruz E."/>
            <person name="Montiel R."/>
            <person name="Barona F."/>
        </authorList>
    </citation>
    <scope>NUCLEOTIDE SEQUENCE [LARGE SCALE GENOMIC DNA]</scope>
    <source>
        <strain evidence="9 10">MsiGto</strain>
    </source>
</reference>
<gene>
    <name evidence="9" type="ORF">B5M45_24870</name>
</gene>
<dbReference type="AlphaFoldDB" id="A0A1X0XRV8"/>
<accession>A0A1X0XRV8</accession>
<dbReference type="InterPro" id="IPR032816">
    <property type="entry name" value="VTT_dom"/>
</dbReference>
<dbReference type="Pfam" id="PF09335">
    <property type="entry name" value="VTT_dom"/>
    <property type="match status" value="1"/>
</dbReference>
<organism evidence="9 10">
    <name type="scientific">Mycobacterium simiae</name>
    <name type="common">Mycobacterium habana</name>
    <dbReference type="NCBI Taxonomy" id="1784"/>
    <lineage>
        <taxon>Bacteria</taxon>
        <taxon>Bacillati</taxon>
        <taxon>Actinomycetota</taxon>
        <taxon>Actinomycetes</taxon>
        <taxon>Mycobacteriales</taxon>
        <taxon>Mycobacteriaceae</taxon>
        <taxon>Mycobacterium</taxon>
        <taxon>Mycobacterium simiae complex</taxon>
    </lineage>
</organism>
<evidence type="ECO:0000256" key="2">
    <source>
        <dbReference type="ARBA" id="ARBA00010792"/>
    </source>
</evidence>
<proteinExistence type="inferred from homology"/>
<name>A0A1X0XRV8_MYCSI</name>
<sequence>MPPLTHLPALPSGPLFLAVLAAIVIVSSIPIANIACPVEPLLMAAVLSQHDHAPILALIAVTTGAAVIGDLVCYGLGRAFGRQLLNLRLVRRARRHIAGAHRRVHHRGVSAAMMLQRWVPPTRGLVPVLLGAARHRIGHFVCSSMIAGAVWTSILILGTHLGGPALVTAIPAAMTILLAVQVARRLLNWRRKRRGRTAV</sequence>
<evidence type="ECO:0000256" key="6">
    <source>
        <dbReference type="ARBA" id="ARBA00023136"/>
    </source>
</evidence>
<comment type="subcellular location">
    <subcellularLocation>
        <location evidence="1">Cell membrane</location>
        <topology evidence="1">Multi-pass membrane protein</topology>
    </subcellularLocation>
</comment>
<feature type="transmembrane region" description="Helical" evidence="7">
    <location>
        <begin position="55"/>
        <end position="77"/>
    </location>
</feature>
<keyword evidence="5 7" id="KW-1133">Transmembrane helix</keyword>
<protein>
    <recommendedName>
        <fullName evidence="8">VTT domain-containing protein</fullName>
    </recommendedName>
</protein>
<feature type="domain" description="VTT" evidence="8">
    <location>
        <begin position="37"/>
        <end position="157"/>
    </location>
</feature>
<feature type="transmembrane region" description="Helical" evidence="7">
    <location>
        <begin position="165"/>
        <end position="187"/>
    </location>
</feature>
<evidence type="ECO:0000256" key="4">
    <source>
        <dbReference type="ARBA" id="ARBA00022692"/>
    </source>
</evidence>
<keyword evidence="3" id="KW-1003">Cell membrane</keyword>
<feature type="transmembrane region" description="Helical" evidence="7">
    <location>
        <begin position="137"/>
        <end position="159"/>
    </location>
</feature>
<dbReference type="STRING" id="1784.VC42_11170"/>
<evidence type="ECO:0000256" key="7">
    <source>
        <dbReference type="SAM" id="Phobius"/>
    </source>
</evidence>
<dbReference type="Proteomes" id="UP000193040">
    <property type="component" value="Unassembled WGS sequence"/>
</dbReference>
<comment type="caution">
    <text evidence="9">The sequence shown here is derived from an EMBL/GenBank/DDBJ whole genome shotgun (WGS) entry which is preliminary data.</text>
</comment>
<dbReference type="GO" id="GO:0005886">
    <property type="term" value="C:plasma membrane"/>
    <property type="evidence" value="ECO:0007669"/>
    <property type="project" value="UniProtKB-SubCell"/>
</dbReference>
<evidence type="ECO:0000259" key="8">
    <source>
        <dbReference type="Pfam" id="PF09335"/>
    </source>
</evidence>
<keyword evidence="4 7" id="KW-0812">Transmembrane</keyword>
<evidence type="ECO:0000256" key="3">
    <source>
        <dbReference type="ARBA" id="ARBA00022475"/>
    </source>
</evidence>
<dbReference type="PANTHER" id="PTHR42709">
    <property type="entry name" value="ALKALINE PHOSPHATASE LIKE PROTEIN"/>
    <property type="match status" value="1"/>
</dbReference>
<feature type="transmembrane region" description="Helical" evidence="7">
    <location>
        <begin position="12"/>
        <end position="35"/>
    </location>
</feature>
<comment type="similarity">
    <text evidence="2">Belongs to the DedA family.</text>
</comment>
<evidence type="ECO:0000256" key="5">
    <source>
        <dbReference type="ARBA" id="ARBA00022989"/>
    </source>
</evidence>
<evidence type="ECO:0000313" key="10">
    <source>
        <dbReference type="Proteomes" id="UP000193040"/>
    </source>
</evidence>
<keyword evidence="10" id="KW-1185">Reference proteome</keyword>
<dbReference type="EMBL" id="MZZM01000030">
    <property type="protein sequence ID" value="ORJ55590.1"/>
    <property type="molecule type" value="Genomic_DNA"/>
</dbReference>
<dbReference type="PANTHER" id="PTHR42709:SF6">
    <property type="entry name" value="UNDECAPRENYL PHOSPHATE TRANSPORTER A"/>
    <property type="match status" value="1"/>
</dbReference>
<evidence type="ECO:0000256" key="1">
    <source>
        <dbReference type="ARBA" id="ARBA00004651"/>
    </source>
</evidence>